<dbReference type="STRING" id="701521.PECL_592"/>
<dbReference type="eggNOG" id="ENOG5030BSH">
    <property type="taxonomic scope" value="Bacteria"/>
</dbReference>
<dbReference type="RefSeq" id="WP_014215087.1">
    <property type="nucleotide sequence ID" value="NC_016605.1"/>
</dbReference>
<accession>G8PCA5</accession>
<protein>
    <submittedName>
        <fullName evidence="1">Uncharacterized protein</fullName>
    </submittedName>
</protein>
<reference evidence="1 2" key="1">
    <citation type="journal article" date="2012" name="J. Bacteriol.">
        <title>Complete Genome Sequence of the Beer Spoilage Organism Pediococcus claussenii ATCC BAA-344T.</title>
        <authorList>
            <person name="Pittet V."/>
            <person name="Abegunde T."/>
            <person name="Marfleet T."/>
            <person name="Haakensen M."/>
            <person name="Morrow K."/>
            <person name="Jayaprakash T."/>
            <person name="Schroeder K."/>
            <person name="Trost B."/>
            <person name="Byrns S."/>
            <person name="Bergsveinson J."/>
            <person name="Kusalik A."/>
            <person name="Ziola B."/>
        </authorList>
    </citation>
    <scope>NUCLEOTIDE SEQUENCE [LARGE SCALE GENOMIC DNA]</scope>
    <source>
        <strain evidence="1 2">ATCC BAA-344</strain>
    </source>
</reference>
<dbReference type="EMBL" id="CP003137">
    <property type="protein sequence ID" value="AEV94890.1"/>
    <property type="molecule type" value="Genomic_DNA"/>
</dbReference>
<evidence type="ECO:0000313" key="2">
    <source>
        <dbReference type="Proteomes" id="UP000005444"/>
    </source>
</evidence>
<sequence>MNEYDNVREALKDAIEYTEVEFGKDTKEGNVTRPTTIKDVQELIQEPLYSIADLLGMSDIYLEGKTNEE</sequence>
<dbReference type="AlphaFoldDB" id="G8PCA5"/>
<keyword evidence="2" id="KW-1185">Reference proteome</keyword>
<proteinExistence type="predicted"/>
<evidence type="ECO:0000313" key="1">
    <source>
        <dbReference type="EMBL" id="AEV94890.1"/>
    </source>
</evidence>
<organism evidence="1 2">
    <name type="scientific">Pediococcus claussenii (strain ATCC BAA-344 / DSM 14800 / JCM 18046 / KCTC 3811 / LMG 21948 / P06)</name>
    <dbReference type="NCBI Taxonomy" id="701521"/>
    <lineage>
        <taxon>Bacteria</taxon>
        <taxon>Bacillati</taxon>
        <taxon>Bacillota</taxon>
        <taxon>Bacilli</taxon>
        <taxon>Lactobacillales</taxon>
        <taxon>Lactobacillaceae</taxon>
        <taxon>Pediococcus</taxon>
    </lineage>
</organism>
<dbReference type="Proteomes" id="UP000005444">
    <property type="component" value="Chromosome"/>
</dbReference>
<dbReference type="KEGG" id="pce:PECL_592"/>
<dbReference type="PATRIC" id="fig|701521.8.peg.568"/>
<dbReference type="HOGENOM" id="CLU_192174_0_0_9"/>
<gene>
    <name evidence="1" type="ordered locus">PECL_592</name>
</gene>
<name>G8PCA5_PEDCP</name>